<sequence>MATSPDNCRGHIWKTDVAPEHVRSLSLVRTQSLLFLAPFLTLCWGNLRAGLILPPPPTPGRPPTFGNA</sequence>
<evidence type="ECO:0000313" key="2">
    <source>
        <dbReference type="Proteomes" id="UP001157502"/>
    </source>
</evidence>
<gene>
    <name evidence="1" type="ORF">DPEC_G00281880</name>
</gene>
<name>A0ACC2FN93_DALPE</name>
<keyword evidence="2" id="KW-1185">Reference proteome</keyword>
<evidence type="ECO:0000313" key="1">
    <source>
        <dbReference type="EMBL" id="KAJ7992747.1"/>
    </source>
</evidence>
<dbReference type="Proteomes" id="UP001157502">
    <property type="component" value="Chromosome 25"/>
</dbReference>
<accession>A0ACC2FN93</accession>
<organism evidence="1 2">
    <name type="scientific">Dallia pectoralis</name>
    <name type="common">Alaska blackfish</name>
    <dbReference type="NCBI Taxonomy" id="75939"/>
    <lineage>
        <taxon>Eukaryota</taxon>
        <taxon>Metazoa</taxon>
        <taxon>Chordata</taxon>
        <taxon>Craniata</taxon>
        <taxon>Vertebrata</taxon>
        <taxon>Euteleostomi</taxon>
        <taxon>Actinopterygii</taxon>
        <taxon>Neopterygii</taxon>
        <taxon>Teleostei</taxon>
        <taxon>Protacanthopterygii</taxon>
        <taxon>Esociformes</taxon>
        <taxon>Umbridae</taxon>
        <taxon>Dallia</taxon>
    </lineage>
</organism>
<protein>
    <submittedName>
        <fullName evidence="1">Uncharacterized protein</fullName>
    </submittedName>
</protein>
<reference evidence="1" key="1">
    <citation type="submission" date="2021-05" db="EMBL/GenBank/DDBJ databases">
        <authorList>
            <person name="Pan Q."/>
            <person name="Jouanno E."/>
            <person name="Zahm M."/>
            <person name="Klopp C."/>
            <person name="Cabau C."/>
            <person name="Louis A."/>
            <person name="Berthelot C."/>
            <person name="Parey E."/>
            <person name="Roest Crollius H."/>
            <person name="Montfort J."/>
            <person name="Robinson-Rechavi M."/>
            <person name="Bouchez O."/>
            <person name="Lampietro C."/>
            <person name="Lopez Roques C."/>
            <person name="Donnadieu C."/>
            <person name="Postlethwait J."/>
            <person name="Bobe J."/>
            <person name="Dillon D."/>
            <person name="Chandos A."/>
            <person name="von Hippel F."/>
            <person name="Guiguen Y."/>
        </authorList>
    </citation>
    <scope>NUCLEOTIDE SEQUENCE</scope>
    <source>
        <strain evidence="1">YG-Jan2019</strain>
    </source>
</reference>
<dbReference type="EMBL" id="CM055752">
    <property type="protein sequence ID" value="KAJ7992747.1"/>
    <property type="molecule type" value="Genomic_DNA"/>
</dbReference>
<proteinExistence type="predicted"/>
<comment type="caution">
    <text evidence="1">The sequence shown here is derived from an EMBL/GenBank/DDBJ whole genome shotgun (WGS) entry which is preliminary data.</text>
</comment>